<dbReference type="GO" id="GO:0003678">
    <property type="term" value="F:DNA helicase activity"/>
    <property type="evidence" value="ECO:0007669"/>
    <property type="project" value="UniProtKB-EC"/>
</dbReference>
<dbReference type="Gene3D" id="3.40.50.300">
    <property type="entry name" value="P-loop containing nucleotide triphosphate hydrolases"/>
    <property type="match status" value="2"/>
</dbReference>
<dbReference type="InterPro" id="IPR036388">
    <property type="entry name" value="WH-like_DNA-bd_sf"/>
</dbReference>
<dbReference type="PANTHER" id="PTHR13710:SF105">
    <property type="entry name" value="ATP-DEPENDENT DNA HELICASE Q1"/>
    <property type="match status" value="1"/>
</dbReference>
<dbReference type="NCBIfam" id="TIGR01389">
    <property type="entry name" value="recQ"/>
    <property type="match status" value="1"/>
</dbReference>
<dbReference type="Gene3D" id="1.10.150.80">
    <property type="entry name" value="HRDC domain"/>
    <property type="match status" value="1"/>
</dbReference>
<evidence type="ECO:0000256" key="13">
    <source>
        <dbReference type="ARBA" id="ARBA00023204"/>
    </source>
</evidence>
<dbReference type="Pfam" id="PF00271">
    <property type="entry name" value="Helicase_C"/>
    <property type="match status" value="1"/>
</dbReference>
<keyword evidence="8 20" id="KW-0347">Helicase</keyword>
<evidence type="ECO:0000259" key="19">
    <source>
        <dbReference type="PROSITE" id="PS51194"/>
    </source>
</evidence>
<evidence type="ECO:0000256" key="8">
    <source>
        <dbReference type="ARBA" id="ARBA00022806"/>
    </source>
</evidence>
<dbReference type="PROSITE" id="PS51194">
    <property type="entry name" value="HELICASE_CTER"/>
    <property type="match status" value="1"/>
</dbReference>
<feature type="domain" description="Helicase ATP-binding" evidence="18">
    <location>
        <begin position="25"/>
        <end position="194"/>
    </location>
</feature>
<evidence type="ECO:0000256" key="3">
    <source>
        <dbReference type="ARBA" id="ARBA00005446"/>
    </source>
</evidence>
<evidence type="ECO:0000259" key="18">
    <source>
        <dbReference type="PROSITE" id="PS51192"/>
    </source>
</evidence>
<keyword evidence="5" id="KW-0547">Nucleotide-binding</keyword>
<evidence type="ECO:0000256" key="1">
    <source>
        <dbReference type="ARBA" id="ARBA00001946"/>
    </source>
</evidence>
<dbReference type="InterPro" id="IPR036390">
    <property type="entry name" value="WH_DNA-bd_sf"/>
</dbReference>
<dbReference type="PROSITE" id="PS50967">
    <property type="entry name" value="HRDC"/>
    <property type="match status" value="1"/>
</dbReference>
<comment type="catalytic activity">
    <reaction evidence="15">
        <text>Couples ATP hydrolysis with the unwinding of duplex DNA by translocating in the 3'-5' direction.</text>
        <dbReference type="EC" id="5.6.2.4"/>
    </reaction>
</comment>
<dbReference type="EMBL" id="JACOOO010000035">
    <property type="protein sequence ID" value="MBC5630135.1"/>
    <property type="molecule type" value="Genomic_DNA"/>
</dbReference>
<keyword evidence="14" id="KW-0413">Isomerase</keyword>
<dbReference type="InterPro" id="IPR010997">
    <property type="entry name" value="HRDC-like_sf"/>
</dbReference>
<comment type="cofactor">
    <cofactor evidence="2">
        <name>Zn(2+)</name>
        <dbReference type="ChEBI" id="CHEBI:29105"/>
    </cofactor>
</comment>
<feature type="domain" description="Helicase C-terminal" evidence="19">
    <location>
        <begin position="218"/>
        <end position="365"/>
    </location>
</feature>
<dbReference type="SMART" id="SM00487">
    <property type="entry name" value="DEXDc"/>
    <property type="match status" value="1"/>
</dbReference>
<reference evidence="20 21" key="1">
    <citation type="submission" date="2020-08" db="EMBL/GenBank/DDBJ databases">
        <title>Genome public.</title>
        <authorList>
            <person name="Liu C."/>
            <person name="Sun Q."/>
        </authorList>
    </citation>
    <scope>NUCLEOTIDE SEQUENCE [LARGE SCALE GENOMIC DNA]</scope>
    <source>
        <strain evidence="20 21">NSJ-6</strain>
    </source>
</reference>
<dbReference type="Pfam" id="PF00270">
    <property type="entry name" value="DEAD"/>
    <property type="match status" value="1"/>
</dbReference>
<comment type="cofactor">
    <cofactor evidence="1">
        <name>Mg(2+)</name>
        <dbReference type="ChEBI" id="CHEBI:18420"/>
    </cofactor>
</comment>
<name>A0ABR7DFF4_9CLOT</name>
<dbReference type="SUPFAM" id="SSF46785">
    <property type="entry name" value="Winged helix' DNA-binding domain"/>
    <property type="match status" value="1"/>
</dbReference>
<gene>
    <name evidence="20" type="primary">recQ</name>
    <name evidence="20" type="ORF">H8S20_14790</name>
</gene>
<evidence type="ECO:0000256" key="12">
    <source>
        <dbReference type="ARBA" id="ARBA00023172"/>
    </source>
</evidence>
<keyword evidence="11" id="KW-0238">DNA-binding</keyword>
<comment type="similarity">
    <text evidence="3">Belongs to the helicase family. RecQ subfamily.</text>
</comment>
<evidence type="ECO:0000256" key="16">
    <source>
        <dbReference type="NCBIfam" id="TIGR01389"/>
    </source>
</evidence>
<evidence type="ECO:0000313" key="20">
    <source>
        <dbReference type="EMBL" id="MBC5630135.1"/>
    </source>
</evidence>
<evidence type="ECO:0000256" key="7">
    <source>
        <dbReference type="ARBA" id="ARBA00022801"/>
    </source>
</evidence>
<dbReference type="Gene3D" id="1.10.10.10">
    <property type="entry name" value="Winged helix-like DNA-binding domain superfamily/Winged helix DNA-binding domain"/>
    <property type="match status" value="1"/>
</dbReference>
<keyword evidence="6" id="KW-0227">DNA damage</keyword>
<dbReference type="NCBIfam" id="TIGR00614">
    <property type="entry name" value="recQ_fam"/>
    <property type="match status" value="1"/>
</dbReference>
<dbReference type="Pfam" id="PF14493">
    <property type="entry name" value="HTH_40"/>
    <property type="match status" value="1"/>
</dbReference>
<dbReference type="Pfam" id="PF00570">
    <property type="entry name" value="HRDC"/>
    <property type="match status" value="1"/>
</dbReference>
<sequence length="719" mass="82386">MDKALEILKKYYGYNSFRGKQGEIISEILNGNDVLTIMPTGGGKSICYQVPAVILNGITLVISPLISLMKDQVDSINNIGIESAYINSSLNNVEINEILRKIRNGDIKILYVAPERLESNEFLTMITQMEISQIAIDEAHCVSQWGHDFRVSYRRISKFISLLTKRPIVTAFTATATEEVRRDIVDRLELKNPKIFIAGFDRENLKIIVEKGVIRKNYLLDYIEKNKDESGIIYCATRKEVDNLHSFLLQKGIAVEKYHAGLSDEERKVAQEDFIYDKSKLIIATNAFGMGIDKPNIRYVIHYNMPKNIEGYYQEIGRAGRDGENSECIMLFSPSDVQTQRYIIDAGTNDPIRKENELSKLQTMINFVYNQECYRKFILKYFGEEVEENCNNCSNCELQGELVDKTEDAQKVISCAYRMGQKYGIGMIVDVLRGSTNKKVIEFGLDKLSTYNIMKNYTKDKLAEFINILISYGYLNYRGEYPVVTLNNKSMEIVKGQRQVFIKQVNVKQAVAKNNELFNILRVIRMEIASEEKIPPYIIFGDNTLRELSTRMPINEEQFLDISGVGKAKLEKYGEVFMDAIKKYIDEKQIKVSFIFNTVTRESKEIKVKSDAKEKSYVTTVNMLRDSMSFEDVAKERGITIQTIFSHIEHYIADNNDLGFDIDFSEFFTEEEEKVVDKAISEVGANALKPIKEIVPESITYNVIKAVILKRFVINNSNI</sequence>
<dbReference type="InterPro" id="IPR032284">
    <property type="entry name" value="RecQ_Zn-bd"/>
</dbReference>
<dbReference type="InterPro" id="IPR029491">
    <property type="entry name" value="Helicase_HTH"/>
</dbReference>
<evidence type="ECO:0000256" key="9">
    <source>
        <dbReference type="ARBA" id="ARBA00022833"/>
    </source>
</evidence>
<dbReference type="InterPro" id="IPR011545">
    <property type="entry name" value="DEAD/DEAH_box_helicase_dom"/>
</dbReference>
<feature type="domain" description="HRDC" evidence="17">
    <location>
        <begin position="511"/>
        <end position="591"/>
    </location>
</feature>
<dbReference type="Proteomes" id="UP000596929">
    <property type="component" value="Unassembled WGS sequence"/>
</dbReference>
<dbReference type="Gene3D" id="1.10.10.1390">
    <property type="entry name" value="ATP-dependent DNA helicase RecQ"/>
    <property type="match status" value="1"/>
</dbReference>
<organism evidence="20 21">
    <name type="scientific">Clostridium hominis</name>
    <dbReference type="NCBI Taxonomy" id="2763036"/>
    <lineage>
        <taxon>Bacteria</taxon>
        <taxon>Bacillati</taxon>
        <taxon>Bacillota</taxon>
        <taxon>Clostridia</taxon>
        <taxon>Eubacteriales</taxon>
        <taxon>Clostridiaceae</taxon>
        <taxon>Clostridium</taxon>
    </lineage>
</organism>
<dbReference type="InterPro" id="IPR044876">
    <property type="entry name" value="HRDC_dom_sf"/>
</dbReference>
<evidence type="ECO:0000256" key="2">
    <source>
        <dbReference type="ARBA" id="ARBA00001947"/>
    </source>
</evidence>
<dbReference type="SMART" id="SM00490">
    <property type="entry name" value="HELICc"/>
    <property type="match status" value="1"/>
</dbReference>
<keyword evidence="21" id="KW-1185">Reference proteome</keyword>
<keyword evidence="7 20" id="KW-0378">Hydrolase</keyword>
<dbReference type="InterPro" id="IPR001650">
    <property type="entry name" value="Helicase_C-like"/>
</dbReference>
<dbReference type="SUPFAM" id="SSF47819">
    <property type="entry name" value="HRDC-like"/>
    <property type="match status" value="1"/>
</dbReference>
<evidence type="ECO:0000313" key="21">
    <source>
        <dbReference type="Proteomes" id="UP000596929"/>
    </source>
</evidence>
<evidence type="ECO:0000256" key="10">
    <source>
        <dbReference type="ARBA" id="ARBA00022840"/>
    </source>
</evidence>
<evidence type="ECO:0000259" key="17">
    <source>
        <dbReference type="PROSITE" id="PS50967"/>
    </source>
</evidence>
<dbReference type="RefSeq" id="WP_186860579.1">
    <property type="nucleotide sequence ID" value="NZ_JACOOO010000035.1"/>
</dbReference>
<dbReference type="PANTHER" id="PTHR13710">
    <property type="entry name" value="DNA HELICASE RECQ FAMILY MEMBER"/>
    <property type="match status" value="1"/>
</dbReference>
<dbReference type="PROSITE" id="PS51192">
    <property type="entry name" value="HELICASE_ATP_BIND_1"/>
    <property type="match status" value="1"/>
</dbReference>
<evidence type="ECO:0000256" key="15">
    <source>
        <dbReference type="ARBA" id="ARBA00034617"/>
    </source>
</evidence>
<dbReference type="SMART" id="SM00341">
    <property type="entry name" value="HRDC"/>
    <property type="match status" value="1"/>
</dbReference>
<dbReference type="Pfam" id="PF16124">
    <property type="entry name" value="RecQ_Zn_bind"/>
    <property type="match status" value="1"/>
</dbReference>
<proteinExistence type="inferred from homology"/>
<evidence type="ECO:0000256" key="11">
    <source>
        <dbReference type="ARBA" id="ARBA00023125"/>
    </source>
</evidence>
<keyword evidence="10" id="KW-0067">ATP-binding</keyword>
<dbReference type="SUPFAM" id="SSF52540">
    <property type="entry name" value="P-loop containing nucleoside triphosphate hydrolases"/>
    <property type="match status" value="1"/>
</dbReference>
<accession>A0ABR7DFF4</accession>
<keyword evidence="13" id="KW-0234">DNA repair</keyword>
<dbReference type="InterPro" id="IPR018982">
    <property type="entry name" value="RQC_domain"/>
</dbReference>
<comment type="caution">
    <text evidence="20">The sequence shown here is derived from an EMBL/GenBank/DDBJ whole genome shotgun (WGS) entry which is preliminary data.</text>
</comment>
<keyword evidence="9" id="KW-0862">Zinc</keyword>
<dbReference type="InterPro" id="IPR002121">
    <property type="entry name" value="HRDC_dom"/>
</dbReference>
<dbReference type="InterPro" id="IPR006293">
    <property type="entry name" value="DNA_helicase_ATP-dep_RecQ_bac"/>
</dbReference>
<keyword evidence="12" id="KW-0233">DNA recombination</keyword>
<dbReference type="InterPro" id="IPR004589">
    <property type="entry name" value="DNA_helicase_ATP-dep_RecQ"/>
</dbReference>
<evidence type="ECO:0000256" key="6">
    <source>
        <dbReference type="ARBA" id="ARBA00022763"/>
    </source>
</evidence>
<dbReference type="CDD" id="cd18794">
    <property type="entry name" value="SF2_C_RecQ"/>
    <property type="match status" value="1"/>
</dbReference>
<evidence type="ECO:0000256" key="5">
    <source>
        <dbReference type="ARBA" id="ARBA00022741"/>
    </source>
</evidence>
<evidence type="ECO:0000256" key="4">
    <source>
        <dbReference type="ARBA" id="ARBA00022723"/>
    </source>
</evidence>
<evidence type="ECO:0000256" key="14">
    <source>
        <dbReference type="ARBA" id="ARBA00023235"/>
    </source>
</evidence>
<dbReference type="SMART" id="SM00956">
    <property type="entry name" value="RQC"/>
    <property type="match status" value="1"/>
</dbReference>
<dbReference type="InterPro" id="IPR014001">
    <property type="entry name" value="Helicase_ATP-bd"/>
</dbReference>
<keyword evidence="4" id="KW-0479">Metal-binding</keyword>
<protein>
    <recommendedName>
        <fullName evidence="16">DNA helicase RecQ</fullName>
        <ecNumber evidence="16">5.6.2.4</ecNumber>
    </recommendedName>
</protein>
<dbReference type="EC" id="5.6.2.4" evidence="16"/>
<dbReference type="InterPro" id="IPR027417">
    <property type="entry name" value="P-loop_NTPase"/>
</dbReference>
<dbReference type="Pfam" id="PF09382">
    <property type="entry name" value="RQC"/>
    <property type="match status" value="1"/>
</dbReference>
<dbReference type="GO" id="GO:0016787">
    <property type="term" value="F:hydrolase activity"/>
    <property type="evidence" value="ECO:0007669"/>
    <property type="project" value="UniProtKB-KW"/>
</dbReference>
<dbReference type="CDD" id="cd17920">
    <property type="entry name" value="DEXHc_RecQ"/>
    <property type="match status" value="1"/>
</dbReference>